<feature type="domain" description="DUF4440" evidence="1">
    <location>
        <begin position="27"/>
        <end position="135"/>
    </location>
</feature>
<name>A0A1J5SU31_9ZZZZ</name>
<dbReference type="InterPro" id="IPR027843">
    <property type="entry name" value="DUF4440"/>
</dbReference>
<organism evidence="2">
    <name type="scientific">mine drainage metagenome</name>
    <dbReference type="NCBI Taxonomy" id="410659"/>
    <lineage>
        <taxon>unclassified sequences</taxon>
        <taxon>metagenomes</taxon>
        <taxon>ecological metagenomes</taxon>
    </lineage>
</organism>
<evidence type="ECO:0000313" key="2">
    <source>
        <dbReference type="EMBL" id="OIR12034.1"/>
    </source>
</evidence>
<reference evidence="2" key="1">
    <citation type="submission" date="2016-10" db="EMBL/GenBank/DDBJ databases">
        <title>Sequence of Gallionella enrichment culture.</title>
        <authorList>
            <person name="Poehlein A."/>
            <person name="Muehling M."/>
            <person name="Daniel R."/>
        </authorList>
    </citation>
    <scope>NUCLEOTIDE SEQUENCE</scope>
</reference>
<evidence type="ECO:0000259" key="1">
    <source>
        <dbReference type="Pfam" id="PF14534"/>
    </source>
</evidence>
<gene>
    <name evidence="2" type="ORF">GALL_62850</name>
</gene>
<dbReference type="Gene3D" id="3.10.450.50">
    <property type="match status" value="1"/>
</dbReference>
<dbReference type="AlphaFoldDB" id="A0A1J5SU31"/>
<dbReference type="EMBL" id="MLJW01000018">
    <property type="protein sequence ID" value="OIR12034.1"/>
    <property type="molecule type" value="Genomic_DNA"/>
</dbReference>
<dbReference type="Pfam" id="PF14534">
    <property type="entry name" value="DUF4440"/>
    <property type="match status" value="1"/>
</dbReference>
<proteinExistence type="predicted"/>
<sequence length="141" mass="16351">MKYFLLFLFFVAINSSVFSQDKNEKAIRKILEDQNAAWNKGNLDSFMIGYWQNDSLMFIGKSGPTYGYNKTLENYKKGYPDTAHMGKFTSTIISIKKLSNEYYFVLGKWFLKRSIGDAGGHYTLLFRKINGQWKIIVDHSS</sequence>
<dbReference type="SUPFAM" id="SSF54427">
    <property type="entry name" value="NTF2-like"/>
    <property type="match status" value="1"/>
</dbReference>
<accession>A0A1J5SU31</accession>
<dbReference type="InterPro" id="IPR032710">
    <property type="entry name" value="NTF2-like_dom_sf"/>
</dbReference>
<protein>
    <recommendedName>
        <fullName evidence="1">DUF4440 domain-containing protein</fullName>
    </recommendedName>
</protein>
<comment type="caution">
    <text evidence="2">The sequence shown here is derived from an EMBL/GenBank/DDBJ whole genome shotgun (WGS) entry which is preliminary data.</text>
</comment>